<name>A0A2T4D3H6_9BACT</name>
<organism evidence="4 5">
    <name type="scientific">Marivirga lumbricoides</name>
    <dbReference type="NCBI Taxonomy" id="1046115"/>
    <lineage>
        <taxon>Bacteria</taxon>
        <taxon>Pseudomonadati</taxon>
        <taxon>Bacteroidota</taxon>
        <taxon>Cytophagia</taxon>
        <taxon>Cytophagales</taxon>
        <taxon>Marivirgaceae</taxon>
        <taxon>Marivirga</taxon>
    </lineage>
</organism>
<evidence type="ECO:0000313" key="4">
    <source>
        <dbReference type="EMBL" id="PTB88376.1"/>
    </source>
</evidence>
<keyword evidence="2" id="KW-0326">Glycosidase</keyword>
<accession>A0A2T4D3H6</accession>
<dbReference type="InterPro" id="IPR025300">
    <property type="entry name" value="BetaGal_jelly_roll_dom"/>
</dbReference>
<dbReference type="InterPro" id="IPR008979">
    <property type="entry name" value="Galactose-bd-like_sf"/>
</dbReference>
<comment type="caution">
    <text evidence="4">The sequence shown here is derived from an EMBL/GenBank/DDBJ whole genome shotgun (WGS) entry which is preliminary data.</text>
</comment>
<gene>
    <name evidence="4" type="ORF">C9994_17800</name>
</gene>
<dbReference type="Pfam" id="PF13364">
    <property type="entry name" value="BetaGal_ABD2"/>
    <property type="match status" value="1"/>
</dbReference>
<evidence type="ECO:0000256" key="1">
    <source>
        <dbReference type="ARBA" id="ARBA00022801"/>
    </source>
</evidence>
<sequence>YDGFAWYRIHFDGTTLNQSELYFLVLGFIDDVDETYINGKLIGKSGSFPPRNRTAYNSHRSYSIPSEAINFKGDNVIAVRVFDEMGSGGIVAGEIGLYTLKKLNSSQMLQNLYGVWKFNKFNKSGFENPELDDSGWEDILAPAYWDNHGYKTLDGTAWYRKHFTLSFKQKPGK</sequence>
<dbReference type="AlphaFoldDB" id="A0A2T4D3H6"/>
<reference evidence="4 5" key="1">
    <citation type="submission" date="2018-03" db="EMBL/GenBank/DDBJ databases">
        <title>Cross-interface Injection: A General Nanoliter Liquid Handling Method Applied to Single Cells Genome Amplification Automated Nanoliter Liquid Handling Applied to Single Cell Multiple Displacement Amplification.</title>
        <authorList>
            <person name="Yun J."/>
            <person name="Xu P."/>
            <person name="Xu J."/>
            <person name="Dai X."/>
            <person name="Wang Y."/>
            <person name="Zheng X."/>
            <person name="Cao C."/>
            <person name="Yi Q."/>
            <person name="Zhu Y."/>
            <person name="Wang L."/>
            <person name="Dong Z."/>
            <person name="Huang Y."/>
            <person name="Huang L."/>
            <person name="Du W."/>
        </authorList>
    </citation>
    <scope>NUCLEOTIDE SEQUENCE [LARGE SCALE GENOMIC DNA]</scope>
    <source>
        <strain evidence="4 5">Z-D1-2</strain>
    </source>
</reference>
<evidence type="ECO:0000259" key="3">
    <source>
        <dbReference type="Pfam" id="PF13364"/>
    </source>
</evidence>
<dbReference type="GO" id="GO:0004553">
    <property type="term" value="F:hydrolase activity, hydrolyzing O-glycosyl compounds"/>
    <property type="evidence" value="ECO:0007669"/>
    <property type="project" value="UniProtKB-ARBA"/>
</dbReference>
<dbReference type="Gene3D" id="2.60.120.260">
    <property type="entry name" value="Galactose-binding domain-like"/>
    <property type="match status" value="2"/>
</dbReference>
<dbReference type="Proteomes" id="UP000240608">
    <property type="component" value="Unassembled WGS sequence"/>
</dbReference>
<evidence type="ECO:0000313" key="5">
    <source>
        <dbReference type="Proteomes" id="UP000240608"/>
    </source>
</evidence>
<evidence type="ECO:0000256" key="2">
    <source>
        <dbReference type="ARBA" id="ARBA00023295"/>
    </source>
</evidence>
<dbReference type="SUPFAM" id="SSF49785">
    <property type="entry name" value="Galactose-binding domain-like"/>
    <property type="match status" value="2"/>
</dbReference>
<keyword evidence="1 4" id="KW-0378">Hydrolase</keyword>
<feature type="non-terminal residue" evidence="4">
    <location>
        <position position="1"/>
    </location>
</feature>
<feature type="non-terminal residue" evidence="4">
    <location>
        <position position="173"/>
    </location>
</feature>
<proteinExistence type="predicted"/>
<protein>
    <submittedName>
        <fullName evidence="4">Glycoside hydrolase</fullName>
    </submittedName>
</protein>
<dbReference type="EMBL" id="PYVU01000752">
    <property type="protein sequence ID" value="PTB88376.1"/>
    <property type="molecule type" value="Genomic_DNA"/>
</dbReference>
<feature type="domain" description="Beta-galactosidase jelly roll" evidence="3">
    <location>
        <begin position="3"/>
        <end position="81"/>
    </location>
</feature>